<gene>
    <name evidence="2" type="ORF">E5353_17210</name>
</gene>
<dbReference type="Proteomes" id="UP000309566">
    <property type="component" value="Unassembled WGS sequence"/>
</dbReference>
<dbReference type="AlphaFoldDB" id="A0A4S2CFA6"/>
<organism evidence="2 3">
    <name type="scientific">Bacteroides caecimuris</name>
    <dbReference type="NCBI Taxonomy" id="1796613"/>
    <lineage>
        <taxon>Bacteria</taxon>
        <taxon>Pseudomonadati</taxon>
        <taxon>Bacteroidota</taxon>
        <taxon>Bacteroidia</taxon>
        <taxon>Bacteroidales</taxon>
        <taxon>Bacteroidaceae</taxon>
        <taxon>Bacteroides</taxon>
    </lineage>
</organism>
<accession>A0A4S2CFA6</accession>
<sequence length="326" mass="38124">MNNQDYDKKIEVLNSTLWEHRALRPKIDNWLTNFKTVQEREYALYLLSRLMYFSSSNIRNLLKALYRDLYRYPVIEKIRKDNSNTLDECLIESEFKKELHKTRFLGVGNPSESGVHLLYYFRQENKIPKSLFVNTDDVIKRHSDGSITLRSDFNAATRFVFIDDLCGSGSQATTDTNVRRCVDDIRKLKPNAHISYLMLFGLSQGVEVVKNSKLYDYAQAVVELDESYKCFSDKSRFFSDGHHDKAIARDVAYRYGYNLIRAYSQSCGYHPLEQDNIAKTHALGFGDCQLLISMHHNTPDNTLPIIWFDEIEGLWNPIFKRYNKVY</sequence>
<dbReference type="RefSeq" id="WP_136000470.1">
    <property type="nucleotide sequence ID" value="NZ_SRYX01000103.1"/>
</dbReference>
<proteinExistence type="predicted"/>
<comment type="caution">
    <text evidence="2">The sequence shown here is derived from an EMBL/GenBank/DDBJ whole genome shotgun (WGS) entry which is preliminary data.</text>
</comment>
<name>A0A4S2CFA6_9BACE</name>
<evidence type="ECO:0000313" key="3">
    <source>
        <dbReference type="Proteomes" id="UP000309566"/>
    </source>
</evidence>
<reference evidence="2 3" key="1">
    <citation type="submission" date="2019-04" db="EMBL/GenBank/DDBJ databases">
        <title>Microbes associate with the intestines of laboratory mice.</title>
        <authorList>
            <person name="Navarre W."/>
            <person name="Wong E."/>
            <person name="Huang K."/>
            <person name="Tropini C."/>
            <person name="Ng K."/>
            <person name="Yu B."/>
        </authorList>
    </citation>
    <scope>NUCLEOTIDE SEQUENCE [LARGE SCALE GENOMIC DNA]</scope>
    <source>
        <strain evidence="2 3">NM63_1-25</strain>
    </source>
</reference>
<dbReference type="InterPro" id="IPR056920">
    <property type="entry name" value="PRTase-CE"/>
</dbReference>
<protein>
    <recommendedName>
        <fullName evidence="1">PRTase-CE domain-containing protein</fullName>
    </recommendedName>
</protein>
<evidence type="ECO:0000313" key="2">
    <source>
        <dbReference type="EMBL" id="TGY25844.1"/>
    </source>
</evidence>
<evidence type="ECO:0000259" key="1">
    <source>
        <dbReference type="Pfam" id="PF24390"/>
    </source>
</evidence>
<feature type="domain" description="PRTase-CE" evidence="1">
    <location>
        <begin position="27"/>
        <end position="321"/>
    </location>
</feature>
<dbReference type="EMBL" id="SRYX01000103">
    <property type="protein sequence ID" value="TGY25844.1"/>
    <property type="molecule type" value="Genomic_DNA"/>
</dbReference>
<dbReference type="Pfam" id="PF24390">
    <property type="entry name" value="PRTase-CE"/>
    <property type="match status" value="1"/>
</dbReference>